<keyword evidence="2" id="KW-1185">Reference proteome</keyword>
<dbReference type="PANTHER" id="PTHR31512">
    <property type="entry name" value="GENE 12569-RELATED"/>
    <property type="match status" value="1"/>
</dbReference>
<dbReference type="EMBL" id="JAATJV010374880">
    <property type="protein sequence ID" value="MBZ3881055.1"/>
    <property type="molecule type" value="Genomic_DNA"/>
</dbReference>
<dbReference type="PANTHER" id="PTHR31512:SF2">
    <property type="entry name" value="MYB_SANT DNA BINDING DOMAIN CONTAINING 5"/>
    <property type="match status" value="1"/>
</dbReference>
<evidence type="ECO:0000313" key="2">
    <source>
        <dbReference type="Proteomes" id="UP001166674"/>
    </source>
</evidence>
<proteinExistence type="predicted"/>
<evidence type="ECO:0000313" key="1">
    <source>
        <dbReference type="EMBL" id="MBZ3881055.1"/>
    </source>
</evidence>
<dbReference type="AlphaFoldDB" id="A0AA41T1B9"/>
<gene>
    <name evidence="1" type="ORF">SUZIE_161025</name>
</gene>
<comment type="caution">
    <text evidence="1">The sequence shown here is derived from an EMBL/GenBank/DDBJ whole genome shotgun (WGS) entry which is preliminary data.</text>
</comment>
<protein>
    <submittedName>
        <fullName evidence="1">Uncharacterized protein</fullName>
    </submittedName>
</protein>
<accession>A0AA41T1B9</accession>
<sequence>MEKILLQGEISRNTQKRKENQKSGKRSVPLIKPWSSHEIWSFLQEWEFLEHEVYFGVKNNLVISRAISQRLHQRGIKKSWKKCSHMLTSLEDLYWTMREANKRPRSEPLPYPYGEALHRILGHTQKDIDL</sequence>
<reference evidence="1" key="1">
    <citation type="submission" date="2020-03" db="EMBL/GenBank/DDBJ databases">
        <title>Studies in the Genomics of Life Span.</title>
        <authorList>
            <person name="Glass D."/>
        </authorList>
    </citation>
    <scope>NUCLEOTIDE SEQUENCE</scope>
    <source>
        <strain evidence="1">SUZIE</strain>
        <tissue evidence="1">Muscle</tissue>
    </source>
</reference>
<organism evidence="1 2">
    <name type="scientific">Sciurus carolinensis</name>
    <name type="common">Eastern gray squirrel</name>
    <dbReference type="NCBI Taxonomy" id="30640"/>
    <lineage>
        <taxon>Eukaryota</taxon>
        <taxon>Metazoa</taxon>
        <taxon>Chordata</taxon>
        <taxon>Craniata</taxon>
        <taxon>Vertebrata</taxon>
        <taxon>Euteleostomi</taxon>
        <taxon>Mammalia</taxon>
        <taxon>Eutheria</taxon>
        <taxon>Euarchontoglires</taxon>
        <taxon>Glires</taxon>
        <taxon>Rodentia</taxon>
        <taxon>Sciuromorpha</taxon>
        <taxon>Sciuridae</taxon>
        <taxon>Sciurinae</taxon>
        <taxon>Sciurini</taxon>
        <taxon>Sciurus</taxon>
    </lineage>
</organism>
<name>A0AA41T1B9_SCICA</name>
<dbReference type="Proteomes" id="UP001166674">
    <property type="component" value="Unassembled WGS sequence"/>
</dbReference>